<comment type="caution">
    <text evidence="2">The sequence shown here is derived from an EMBL/GenBank/DDBJ whole genome shotgun (WGS) entry which is preliminary data.</text>
</comment>
<protein>
    <submittedName>
        <fullName evidence="2">Uncharacterized protein</fullName>
    </submittedName>
</protein>
<evidence type="ECO:0000256" key="1">
    <source>
        <dbReference type="SAM" id="MobiDB-lite"/>
    </source>
</evidence>
<reference evidence="2 3" key="1">
    <citation type="submission" date="2024-11" db="EMBL/GenBank/DDBJ databases">
        <title>Adaptive evolution of stress response genes in parasites aligns with host niche diversity.</title>
        <authorList>
            <person name="Hahn C."/>
            <person name="Resl P."/>
        </authorList>
    </citation>
    <scope>NUCLEOTIDE SEQUENCE [LARGE SCALE GENOMIC DNA]</scope>
    <source>
        <strain evidence="2">EGGRZ-B1_66</strain>
        <tissue evidence="2">Body</tissue>
    </source>
</reference>
<keyword evidence="3" id="KW-1185">Reference proteome</keyword>
<dbReference type="AlphaFoldDB" id="A0ABD2PR26"/>
<proteinExistence type="predicted"/>
<gene>
    <name evidence="2" type="ORF">Ciccas_011738</name>
</gene>
<feature type="compositionally biased region" description="Basic and acidic residues" evidence="1">
    <location>
        <begin position="25"/>
        <end position="37"/>
    </location>
</feature>
<evidence type="ECO:0000313" key="3">
    <source>
        <dbReference type="Proteomes" id="UP001626550"/>
    </source>
</evidence>
<name>A0ABD2PR26_9PLAT</name>
<accession>A0ABD2PR26</accession>
<organism evidence="2 3">
    <name type="scientific">Cichlidogyrus casuarinus</name>
    <dbReference type="NCBI Taxonomy" id="1844966"/>
    <lineage>
        <taxon>Eukaryota</taxon>
        <taxon>Metazoa</taxon>
        <taxon>Spiralia</taxon>
        <taxon>Lophotrochozoa</taxon>
        <taxon>Platyhelminthes</taxon>
        <taxon>Monogenea</taxon>
        <taxon>Monopisthocotylea</taxon>
        <taxon>Dactylogyridea</taxon>
        <taxon>Ancyrocephalidae</taxon>
        <taxon>Cichlidogyrus</taxon>
    </lineage>
</organism>
<evidence type="ECO:0000313" key="2">
    <source>
        <dbReference type="EMBL" id="KAL3309714.1"/>
    </source>
</evidence>
<dbReference type="EMBL" id="JBJKFK010003617">
    <property type="protein sequence ID" value="KAL3309714.1"/>
    <property type="molecule type" value="Genomic_DNA"/>
</dbReference>
<sequence length="101" mass="11540">MILRMTKKAIELTTQLLVSVSQSHANDKKYTEVRSNKDNSSTIPLDKDKDTKEVKFQKLSALIKSHRMGAKNFEDSLAISEVQVLFQKDQKLSDQAKRSEE</sequence>
<dbReference type="Proteomes" id="UP001626550">
    <property type="component" value="Unassembled WGS sequence"/>
</dbReference>
<feature type="region of interest" description="Disordered" evidence="1">
    <location>
        <begin position="22"/>
        <end position="48"/>
    </location>
</feature>